<evidence type="ECO:0000256" key="5">
    <source>
        <dbReference type="ARBA" id="ARBA00023136"/>
    </source>
</evidence>
<keyword evidence="3 6" id="KW-0812">Transmembrane</keyword>
<accession>A0A085VEX1</accession>
<dbReference type="PATRIC" id="fig|317.174.peg.882"/>
<sequence length="72" mass="7808">MDAPLVWISVVTLLIVAVLWAVTRVMKSDGQRESKALWIIVLVFVPVLGLLAWAVAGPKAKTAGSDPLQQRN</sequence>
<feature type="transmembrane region" description="Helical" evidence="6">
    <location>
        <begin position="6"/>
        <end position="25"/>
    </location>
</feature>
<gene>
    <name evidence="8" type="ORF">IV02_04350</name>
</gene>
<feature type="domain" description="Cardiolipin synthase N-terminal" evidence="7">
    <location>
        <begin position="17"/>
        <end position="58"/>
    </location>
</feature>
<evidence type="ECO:0000313" key="8">
    <source>
        <dbReference type="EMBL" id="KFE53984.1"/>
    </source>
</evidence>
<protein>
    <recommendedName>
        <fullName evidence="7">Cardiolipin synthase N-terminal domain-containing protein</fullName>
    </recommendedName>
</protein>
<organism evidence="8 9">
    <name type="scientific">Pseudomonas syringae</name>
    <dbReference type="NCBI Taxonomy" id="317"/>
    <lineage>
        <taxon>Bacteria</taxon>
        <taxon>Pseudomonadati</taxon>
        <taxon>Pseudomonadota</taxon>
        <taxon>Gammaproteobacteria</taxon>
        <taxon>Pseudomonadales</taxon>
        <taxon>Pseudomonadaceae</taxon>
        <taxon>Pseudomonas</taxon>
    </lineage>
</organism>
<dbReference type="EMBL" id="JPQT01000063">
    <property type="protein sequence ID" value="KFE53984.1"/>
    <property type="molecule type" value="Genomic_DNA"/>
</dbReference>
<evidence type="ECO:0000256" key="6">
    <source>
        <dbReference type="SAM" id="Phobius"/>
    </source>
</evidence>
<reference evidence="8 9" key="1">
    <citation type="submission" date="2014-07" db="EMBL/GenBank/DDBJ databases">
        <title>Draft Genome Sequences of Environmental Pseudomonas syringae strains.</title>
        <authorList>
            <person name="Baltrus D.A."/>
            <person name="Berge O."/>
            <person name="Morris C."/>
        </authorList>
    </citation>
    <scope>NUCLEOTIDE SEQUENCE [LARGE SCALE GENOMIC DNA]</scope>
    <source>
        <strain evidence="8 9">CEB003</strain>
    </source>
</reference>
<feature type="transmembrane region" description="Helical" evidence="6">
    <location>
        <begin position="37"/>
        <end position="56"/>
    </location>
</feature>
<comment type="subcellular location">
    <subcellularLocation>
        <location evidence="1">Cell membrane</location>
        <topology evidence="1">Multi-pass membrane protein</topology>
    </subcellularLocation>
</comment>
<dbReference type="Pfam" id="PF13396">
    <property type="entry name" value="PLDc_N"/>
    <property type="match status" value="1"/>
</dbReference>
<proteinExistence type="predicted"/>
<evidence type="ECO:0000256" key="4">
    <source>
        <dbReference type="ARBA" id="ARBA00022989"/>
    </source>
</evidence>
<comment type="caution">
    <text evidence="8">The sequence shown here is derived from an EMBL/GenBank/DDBJ whole genome shotgun (WGS) entry which is preliminary data.</text>
</comment>
<evidence type="ECO:0000313" key="9">
    <source>
        <dbReference type="Proteomes" id="UP000028643"/>
    </source>
</evidence>
<dbReference type="InterPro" id="IPR027379">
    <property type="entry name" value="CLS_N"/>
</dbReference>
<evidence type="ECO:0000259" key="7">
    <source>
        <dbReference type="Pfam" id="PF13396"/>
    </source>
</evidence>
<keyword evidence="4 6" id="KW-1133">Transmembrane helix</keyword>
<name>A0A085VEX1_PSESX</name>
<keyword evidence="5 6" id="KW-0472">Membrane</keyword>
<dbReference type="Proteomes" id="UP000028643">
    <property type="component" value="Unassembled WGS sequence"/>
</dbReference>
<dbReference type="AlphaFoldDB" id="A0A085VEX1"/>
<dbReference type="GO" id="GO:0005886">
    <property type="term" value="C:plasma membrane"/>
    <property type="evidence" value="ECO:0007669"/>
    <property type="project" value="UniProtKB-SubCell"/>
</dbReference>
<keyword evidence="2" id="KW-1003">Cell membrane</keyword>
<evidence type="ECO:0000256" key="3">
    <source>
        <dbReference type="ARBA" id="ARBA00022692"/>
    </source>
</evidence>
<evidence type="ECO:0000256" key="2">
    <source>
        <dbReference type="ARBA" id="ARBA00022475"/>
    </source>
</evidence>
<evidence type="ECO:0000256" key="1">
    <source>
        <dbReference type="ARBA" id="ARBA00004651"/>
    </source>
</evidence>